<evidence type="ECO:0000313" key="3">
    <source>
        <dbReference type="Proteomes" id="UP000799444"/>
    </source>
</evidence>
<comment type="caution">
    <text evidence="2">The sequence shown here is derived from an EMBL/GenBank/DDBJ whole genome shotgun (WGS) entry which is preliminary data.</text>
</comment>
<organism evidence="2 3">
    <name type="scientific">Polyplosphaeria fusca</name>
    <dbReference type="NCBI Taxonomy" id="682080"/>
    <lineage>
        <taxon>Eukaryota</taxon>
        <taxon>Fungi</taxon>
        <taxon>Dikarya</taxon>
        <taxon>Ascomycota</taxon>
        <taxon>Pezizomycotina</taxon>
        <taxon>Dothideomycetes</taxon>
        <taxon>Pleosporomycetidae</taxon>
        <taxon>Pleosporales</taxon>
        <taxon>Tetraplosphaeriaceae</taxon>
        <taxon>Polyplosphaeria</taxon>
    </lineage>
</organism>
<feature type="compositionally biased region" description="Polar residues" evidence="1">
    <location>
        <begin position="240"/>
        <end position="253"/>
    </location>
</feature>
<dbReference type="AlphaFoldDB" id="A0A9P4UYY3"/>
<protein>
    <submittedName>
        <fullName evidence="2">Uncharacterized protein</fullName>
    </submittedName>
</protein>
<keyword evidence="3" id="KW-1185">Reference proteome</keyword>
<feature type="region of interest" description="Disordered" evidence="1">
    <location>
        <begin position="154"/>
        <end position="376"/>
    </location>
</feature>
<name>A0A9P4UYY3_9PLEO</name>
<sequence length="464" mass="51138">MNRASSLEAAPALDQVQEEFPYGFVQVKTMQFYRGVFSNDSNPNHESMKECVRKYASEDDSKYRRVPISSVEDFKELYQAWLRINKLKVQVLGEEWPFTQDDGRAMTKKEAKRLNALGTEFHDVDVIMAEENPAANLPDRNDNNSSNFGLAQEHIEQTRKRKTTSDDQTPPAASPRKRVKKSMKAPAEMSRRSKRIDRKAVKNQKESIELGETHPAPKAKPVRGEFDEDMIEEEPELAQTPKNGQTAFQSSITEPPVPKQGLPGTPIAIALPLDVRPTSFEANEPEEHPTTAAAESPKSMEVAATPNNRVENVDLEQRLETASPRSEQEASPSLTRTAALSPEQASRPTPPPATPTPYSQQSKSAQLPGPTAVPSPELMVAPQSPLIPAPNVRTANSGVTIEYFTTACVKTNNGCVHVYLGSAWNGDDAMLRKYAEYLQVPDAAVVTFEQFSSIMAFRSGGSGA</sequence>
<dbReference type="Proteomes" id="UP000799444">
    <property type="component" value="Unassembled WGS sequence"/>
</dbReference>
<gene>
    <name evidence="2" type="ORF">EJ04DRAFT_579795</name>
</gene>
<feature type="compositionally biased region" description="Acidic residues" evidence="1">
    <location>
        <begin position="226"/>
        <end position="236"/>
    </location>
</feature>
<dbReference type="EMBL" id="ML996215">
    <property type="protein sequence ID" value="KAF2730546.1"/>
    <property type="molecule type" value="Genomic_DNA"/>
</dbReference>
<reference evidence="2" key="1">
    <citation type="journal article" date="2020" name="Stud. Mycol.">
        <title>101 Dothideomycetes genomes: a test case for predicting lifestyles and emergence of pathogens.</title>
        <authorList>
            <person name="Haridas S."/>
            <person name="Albert R."/>
            <person name="Binder M."/>
            <person name="Bloem J."/>
            <person name="Labutti K."/>
            <person name="Salamov A."/>
            <person name="Andreopoulos B."/>
            <person name="Baker S."/>
            <person name="Barry K."/>
            <person name="Bills G."/>
            <person name="Bluhm B."/>
            <person name="Cannon C."/>
            <person name="Castanera R."/>
            <person name="Culley D."/>
            <person name="Daum C."/>
            <person name="Ezra D."/>
            <person name="Gonzalez J."/>
            <person name="Henrissat B."/>
            <person name="Kuo A."/>
            <person name="Liang C."/>
            <person name="Lipzen A."/>
            <person name="Lutzoni F."/>
            <person name="Magnuson J."/>
            <person name="Mondo S."/>
            <person name="Nolan M."/>
            <person name="Ohm R."/>
            <person name="Pangilinan J."/>
            <person name="Park H.-J."/>
            <person name="Ramirez L."/>
            <person name="Alfaro M."/>
            <person name="Sun H."/>
            <person name="Tritt A."/>
            <person name="Yoshinaga Y."/>
            <person name="Zwiers L.-H."/>
            <person name="Turgeon B."/>
            <person name="Goodwin S."/>
            <person name="Spatafora J."/>
            <person name="Crous P."/>
            <person name="Grigoriev I."/>
        </authorList>
    </citation>
    <scope>NUCLEOTIDE SEQUENCE</scope>
    <source>
        <strain evidence="2">CBS 125425</strain>
    </source>
</reference>
<feature type="compositionally biased region" description="Polar residues" evidence="1">
    <location>
        <begin position="323"/>
        <end position="347"/>
    </location>
</feature>
<feature type="compositionally biased region" description="Basic and acidic residues" evidence="1">
    <location>
        <begin position="198"/>
        <end position="212"/>
    </location>
</feature>
<accession>A0A9P4UYY3</accession>
<evidence type="ECO:0000313" key="2">
    <source>
        <dbReference type="EMBL" id="KAF2730546.1"/>
    </source>
</evidence>
<proteinExistence type="predicted"/>
<evidence type="ECO:0000256" key="1">
    <source>
        <dbReference type="SAM" id="MobiDB-lite"/>
    </source>
</evidence>